<dbReference type="OrthoDB" id="77564at2759"/>
<organism evidence="2 3">
    <name type="scientific">Aphanomyces stellatus</name>
    <dbReference type="NCBI Taxonomy" id="120398"/>
    <lineage>
        <taxon>Eukaryota</taxon>
        <taxon>Sar</taxon>
        <taxon>Stramenopiles</taxon>
        <taxon>Oomycota</taxon>
        <taxon>Saprolegniomycetes</taxon>
        <taxon>Saprolegniales</taxon>
        <taxon>Verrucalvaceae</taxon>
        <taxon>Aphanomyces</taxon>
    </lineage>
</organism>
<reference evidence="2 3" key="1">
    <citation type="submission" date="2019-03" db="EMBL/GenBank/DDBJ databases">
        <authorList>
            <person name="Gaulin E."/>
            <person name="Dumas B."/>
        </authorList>
    </citation>
    <scope>NUCLEOTIDE SEQUENCE [LARGE SCALE GENOMIC DNA]</scope>
    <source>
        <strain evidence="2">CBS 568.67</strain>
    </source>
</reference>
<dbReference type="Proteomes" id="UP000332933">
    <property type="component" value="Unassembled WGS sequence"/>
</dbReference>
<dbReference type="EMBL" id="VJMH01005101">
    <property type="protein sequence ID" value="KAF0701128.1"/>
    <property type="molecule type" value="Genomic_DNA"/>
</dbReference>
<proteinExistence type="predicted"/>
<accession>A0A485KK48</accession>
<evidence type="ECO:0000313" key="3">
    <source>
        <dbReference type="Proteomes" id="UP000332933"/>
    </source>
</evidence>
<dbReference type="AlphaFoldDB" id="A0A485KK48"/>
<protein>
    <submittedName>
        <fullName evidence="2">Aste57867_8351 protein</fullName>
    </submittedName>
</protein>
<keyword evidence="3" id="KW-1185">Reference proteome</keyword>
<reference evidence="1" key="2">
    <citation type="submission" date="2019-06" db="EMBL/GenBank/DDBJ databases">
        <title>Genomics analysis of Aphanomyces spp. identifies a new class of oomycete effector associated with host adaptation.</title>
        <authorList>
            <person name="Gaulin E."/>
        </authorList>
    </citation>
    <scope>NUCLEOTIDE SEQUENCE</scope>
    <source>
        <strain evidence="1">CBS 578.67</strain>
    </source>
</reference>
<gene>
    <name evidence="2" type="primary">Aste57867_8351</name>
    <name evidence="1" type="ORF">As57867_008319</name>
    <name evidence="2" type="ORF">ASTE57867_8351</name>
</gene>
<evidence type="ECO:0000313" key="1">
    <source>
        <dbReference type="EMBL" id="KAF0701128.1"/>
    </source>
</evidence>
<evidence type="ECO:0000313" key="2">
    <source>
        <dbReference type="EMBL" id="VFT85237.1"/>
    </source>
</evidence>
<dbReference type="EMBL" id="CAADRA010005122">
    <property type="protein sequence ID" value="VFT85237.1"/>
    <property type="molecule type" value="Genomic_DNA"/>
</dbReference>
<sequence length="1088" mass="126636">MFHKMDKETSLKIVNLVLPYYDPDLGQAGHIEELVLDFRVHLRQVHELKTSGDQTNDTSKPEIPLFTILLKCLCRLQKFDKCFEILVLSFYFILQPTIERIPDKTTVQSVKYIVSQLHLVLDQSFKKSDAFSSLLDYCCFACRDFILQHYHSFKLLHRITRFLTPLHTVRFVGKILQDCHDMDLRNKSKQAMVSVVLCALQQLNRNFMASMLSTSRLIDSSLAKSLSNPIAHFLKHQIEVAKYKPQARHLLYTSCTAFALLWYDIHKGEGAPCVDLVRLLHEMMTTGEGLQGLGVCSMECDGYSFLEVAKHMLKQSDEDIDDELAQCYNCLYGYGLLTTCQNHHGDDEKKRSMSKDNIMELFEFCQRTEAKLARRESSALFANVLELPDTKTILQSLVPVNDFQTKLSEYMNPVASYSVHTICPIECVVYDGDGENPLSVLWYDLAANFYLPKVKRRGRDYAQLFQFEIQCMKYIKYLRCDIFLHPGRAESYRLLAACLKSLRSLIVDHWVVAWQNHTYPEEQTPVDLASSPAITFEQIILRPFFKQFMEWIEAVQKAQDDETSQRDIIYRSREISLFYAQYVAILGELMLRCCDMAAKLDREISSGCYEDAGVLIWGIMPEKTHNVNDLCDLASKYFEMGLQQENIDDEAKLRLNYMLGKVAKKKIAKKMTNLNDWRHILEYFSIAEKHRQSGDLESLPHAFYQLHACRLKLLLGPVNKAGIIQARGDLDPSPELLQLVNSYYYFRKPSKQKCDTTPSDCNWTQESIRQLLIEKENLWNARQQLLFNCLDALESIPLDDRYFHPAYYSYAWGLQFGQVILENPSDCWKEKCSISNAIKAMKPLFDRKRPQVVAVWLSESDTHKLEELHQQQTKYDRLRLKYFSFYLNLMTLANDQQRVSDLTGWVLTSKEEHWVIDAMLLQALSANSYLARGRLLDLYLKCLFPSHDESNFQQKVFQYLNRMYGFYLEYNETWHRVRTSNEDTMGNWLWEVTMSYALYIVVHEQHIEWCDLAVGHVEKSLIQYSQSVATGQDALLNELYQELKMEEQSYWPTLVDEALNFCSLKWPDKTKPKTKTVVARSKLRFLSG</sequence>
<name>A0A485KK48_9STRA</name>